<dbReference type="EMBL" id="GGEC01020548">
    <property type="protein sequence ID" value="MBX01032.1"/>
    <property type="molecule type" value="Transcribed_RNA"/>
</dbReference>
<reference evidence="1" key="1">
    <citation type="submission" date="2018-02" db="EMBL/GenBank/DDBJ databases">
        <title>Rhizophora mucronata_Transcriptome.</title>
        <authorList>
            <person name="Meera S.P."/>
            <person name="Sreeshan A."/>
            <person name="Augustine A."/>
        </authorList>
    </citation>
    <scope>NUCLEOTIDE SEQUENCE</scope>
    <source>
        <tissue evidence="1">Leaf</tissue>
    </source>
</reference>
<accession>A0A2P2K5P0</accession>
<protein>
    <submittedName>
        <fullName evidence="1">Cytochrome b6-f complex iron-sulfur subunit 2ic-like</fullName>
    </submittedName>
</protein>
<name>A0A2P2K5P0_RHIMU</name>
<proteinExistence type="predicted"/>
<sequence>MAAVGSETATKRSRIMSYLLSMSGTLSTAGNPVARHGIHIPLSFDTMWVLVGFTDTSTCSRTEQATFARA</sequence>
<dbReference type="EMBL" id="GGEC01020550">
    <property type="protein sequence ID" value="MBX01034.1"/>
    <property type="molecule type" value="Transcribed_RNA"/>
</dbReference>
<organism evidence="1">
    <name type="scientific">Rhizophora mucronata</name>
    <name type="common">Asiatic mangrove</name>
    <dbReference type="NCBI Taxonomy" id="61149"/>
    <lineage>
        <taxon>Eukaryota</taxon>
        <taxon>Viridiplantae</taxon>
        <taxon>Streptophyta</taxon>
        <taxon>Embryophyta</taxon>
        <taxon>Tracheophyta</taxon>
        <taxon>Spermatophyta</taxon>
        <taxon>Magnoliopsida</taxon>
        <taxon>eudicotyledons</taxon>
        <taxon>Gunneridae</taxon>
        <taxon>Pentapetalae</taxon>
        <taxon>rosids</taxon>
        <taxon>fabids</taxon>
        <taxon>Malpighiales</taxon>
        <taxon>Rhizophoraceae</taxon>
        <taxon>Rhizophora</taxon>
    </lineage>
</organism>
<dbReference type="AlphaFoldDB" id="A0A2P2K5P0"/>
<evidence type="ECO:0000313" key="1">
    <source>
        <dbReference type="EMBL" id="MBX01034.1"/>
    </source>
</evidence>